<comment type="cofactor">
    <cofactor evidence="1">
        <name>FAD</name>
        <dbReference type="ChEBI" id="CHEBI:57692"/>
    </cofactor>
</comment>
<keyword evidence="3" id="KW-0285">Flavoprotein</keyword>
<proteinExistence type="inferred from homology"/>
<dbReference type="InterPro" id="IPR016169">
    <property type="entry name" value="FAD-bd_PCMH_sub2"/>
</dbReference>
<evidence type="ECO:0000256" key="3">
    <source>
        <dbReference type="ARBA" id="ARBA00022630"/>
    </source>
</evidence>
<keyword evidence="4" id="KW-0274">FAD</keyword>
<dbReference type="Pfam" id="PF08031">
    <property type="entry name" value="BBE"/>
    <property type="match status" value="1"/>
</dbReference>
<dbReference type="SUPFAM" id="SSF56176">
    <property type="entry name" value="FAD-binding/transporter-associated domain-like"/>
    <property type="match status" value="1"/>
</dbReference>
<dbReference type="AlphaFoldDB" id="A0A6A8G9G2"/>
<dbReference type="OrthoDB" id="213514at2157"/>
<dbReference type="PROSITE" id="PS51387">
    <property type="entry name" value="FAD_PCMH"/>
    <property type="match status" value="1"/>
</dbReference>
<evidence type="ECO:0000256" key="2">
    <source>
        <dbReference type="ARBA" id="ARBA00005466"/>
    </source>
</evidence>
<protein>
    <submittedName>
        <fullName evidence="7">FAD-binding protein</fullName>
    </submittedName>
</protein>
<dbReference type="InterPro" id="IPR036318">
    <property type="entry name" value="FAD-bd_PCMH-like_sf"/>
</dbReference>
<keyword evidence="8" id="KW-1185">Reference proteome</keyword>
<dbReference type="PANTHER" id="PTHR42973:SF39">
    <property type="entry name" value="FAD-BINDING PCMH-TYPE DOMAIN-CONTAINING PROTEIN"/>
    <property type="match status" value="1"/>
</dbReference>
<evidence type="ECO:0000313" key="7">
    <source>
        <dbReference type="EMBL" id="MRW96923.1"/>
    </source>
</evidence>
<dbReference type="InterPro" id="IPR006094">
    <property type="entry name" value="Oxid_FAD_bind_N"/>
</dbReference>
<reference evidence="7 8" key="1">
    <citation type="submission" date="2019-11" db="EMBL/GenBank/DDBJ databases">
        <title>Whole genome sequence of Haloferax sp. MBLA0078.</title>
        <authorList>
            <person name="Seo M.-J."/>
            <person name="Cho E.-S."/>
        </authorList>
    </citation>
    <scope>NUCLEOTIDE SEQUENCE [LARGE SCALE GENOMIC DNA]</scope>
    <source>
        <strain evidence="7 8">MBLA0078</strain>
    </source>
</reference>
<evidence type="ECO:0000259" key="6">
    <source>
        <dbReference type="PROSITE" id="PS51387"/>
    </source>
</evidence>
<comment type="caution">
    <text evidence="7">The sequence shown here is derived from an EMBL/GenBank/DDBJ whole genome shotgun (WGS) entry which is preliminary data.</text>
</comment>
<keyword evidence="5" id="KW-0560">Oxidoreductase</keyword>
<evidence type="ECO:0000256" key="1">
    <source>
        <dbReference type="ARBA" id="ARBA00001974"/>
    </source>
</evidence>
<dbReference type="Gene3D" id="3.40.462.20">
    <property type="match status" value="1"/>
</dbReference>
<name>A0A6A8G9G2_9EURY</name>
<dbReference type="GO" id="GO:0016491">
    <property type="term" value="F:oxidoreductase activity"/>
    <property type="evidence" value="ECO:0007669"/>
    <property type="project" value="UniProtKB-KW"/>
</dbReference>
<dbReference type="EMBL" id="WKJQ01000001">
    <property type="protein sequence ID" value="MRW96923.1"/>
    <property type="molecule type" value="Genomic_DNA"/>
</dbReference>
<dbReference type="Pfam" id="PF01565">
    <property type="entry name" value="FAD_binding_4"/>
    <property type="match status" value="1"/>
</dbReference>
<dbReference type="RefSeq" id="WP_151111769.1">
    <property type="nucleotide sequence ID" value="NZ_WKJQ01000001.1"/>
</dbReference>
<dbReference type="InterPro" id="IPR050416">
    <property type="entry name" value="FAD-linked_Oxidoreductase"/>
</dbReference>
<organism evidence="7 8">
    <name type="scientific">Haloferax marinum</name>
    <dbReference type="NCBI Taxonomy" id="2666143"/>
    <lineage>
        <taxon>Archaea</taxon>
        <taxon>Methanobacteriati</taxon>
        <taxon>Methanobacteriota</taxon>
        <taxon>Stenosarchaea group</taxon>
        <taxon>Halobacteria</taxon>
        <taxon>Halobacteriales</taxon>
        <taxon>Haloferacaceae</taxon>
        <taxon>Haloferax</taxon>
    </lineage>
</organism>
<gene>
    <name evidence="7" type="ORF">GJR99_10105</name>
</gene>
<evidence type="ECO:0000256" key="4">
    <source>
        <dbReference type="ARBA" id="ARBA00022827"/>
    </source>
</evidence>
<evidence type="ECO:0000256" key="5">
    <source>
        <dbReference type="ARBA" id="ARBA00023002"/>
    </source>
</evidence>
<dbReference type="InterPro" id="IPR016167">
    <property type="entry name" value="FAD-bd_PCMH_sub1"/>
</dbReference>
<dbReference type="InterPro" id="IPR016166">
    <property type="entry name" value="FAD-bd_PCMH"/>
</dbReference>
<evidence type="ECO:0000313" key="8">
    <source>
        <dbReference type="Proteomes" id="UP000443423"/>
    </source>
</evidence>
<feature type="domain" description="FAD-binding PCMH-type" evidence="6">
    <location>
        <begin position="46"/>
        <end position="216"/>
    </location>
</feature>
<dbReference type="Proteomes" id="UP000443423">
    <property type="component" value="Unassembled WGS sequence"/>
</dbReference>
<dbReference type="GO" id="GO:0071949">
    <property type="term" value="F:FAD binding"/>
    <property type="evidence" value="ECO:0007669"/>
    <property type="project" value="InterPro"/>
</dbReference>
<accession>A0A6A8G9G2</accession>
<dbReference type="InterPro" id="IPR012951">
    <property type="entry name" value="BBE"/>
</dbReference>
<dbReference type="Gene3D" id="3.30.465.10">
    <property type="match status" value="1"/>
</dbReference>
<comment type="similarity">
    <text evidence="2">Belongs to the oxygen-dependent FAD-linked oxidoreductase family.</text>
</comment>
<dbReference type="Gene3D" id="3.30.43.10">
    <property type="entry name" value="Uridine Diphospho-n-acetylenolpyruvylglucosamine Reductase, domain 2"/>
    <property type="match status" value="1"/>
</dbReference>
<dbReference type="PANTHER" id="PTHR42973">
    <property type="entry name" value="BINDING OXIDOREDUCTASE, PUTATIVE (AFU_ORTHOLOGUE AFUA_1G17690)-RELATED"/>
    <property type="match status" value="1"/>
</dbReference>
<sequence>MSNKAITNGQVTDEAVSDFATSLRGEVVSQADDSYDEARSVWNGLVDAYPTLIVRCRGSADVAKGVEFATTHDLPFSVRGGAHNQTGSSMVEEGIVLDLAGIDHVRVNPEEQVAQVGAGCRARDALIETQHYGLAMPTGSAGDVGIPGSTLGGAIGWMRRKHGLGIDALQSVDVVTPNGELVTASESENEDLFWAVRGGGGNFGVVTNFEFELYEVPPIVAGLGIFYPGDDATEVFENYRKVTADAPDEVTTIALNSHVPDLPPMPEELVGKDAVAVLGCYIGDDPEEGMEALQPFRELADESLLDMSEPMPYLMLHQLGTMMFPEGRNYCHRSCFVDDLSDDLIDAILDHTEAAESNLSGVGVWQMGGAISDVDSDATAYPHRDAEYMITVEANWDDGDDDANIEWTREGDDLLRSLGGYGAYGGFTGVVARESENVPERVYGENLERLADIKARYDASNDLDKNVNVAPADD</sequence>